<feature type="domain" description="PRC-barrel" evidence="1">
    <location>
        <begin position="1"/>
        <end position="78"/>
    </location>
</feature>
<evidence type="ECO:0000313" key="2">
    <source>
        <dbReference type="EMBL" id="ASV66030.1"/>
    </source>
</evidence>
<dbReference type="Pfam" id="PF05239">
    <property type="entry name" value="PRC"/>
    <property type="match status" value="1"/>
</dbReference>
<evidence type="ECO:0000313" key="3">
    <source>
        <dbReference type="Proteomes" id="UP000215137"/>
    </source>
</evidence>
<dbReference type="PANTHER" id="PTHR40061:SF1">
    <property type="entry name" value="SPORULATION PROTEIN YLMC-RELATED"/>
    <property type="match status" value="1"/>
</dbReference>
<reference evidence="2 3" key="1">
    <citation type="submission" date="2017-08" db="EMBL/GenBank/DDBJ databases">
        <title>Complete Genome Sequence of Bacillus kochii Oregon-R-modENCODE STRAIN BDGP4, isolated from Drosophila melanogaster gut.</title>
        <authorList>
            <person name="Wan K.H."/>
            <person name="Yu C."/>
            <person name="Park S."/>
            <person name="Hammonds A.S."/>
            <person name="Booth B.W."/>
            <person name="Celniker S.E."/>
        </authorList>
    </citation>
    <scope>NUCLEOTIDE SEQUENCE [LARGE SCALE GENOMIC DNA]</scope>
    <source>
        <strain evidence="2 3">BDGP4</strain>
    </source>
</reference>
<dbReference type="NCBIfam" id="TIGR02888">
    <property type="entry name" value="spore_YlmC_YmxH"/>
    <property type="match status" value="1"/>
</dbReference>
<keyword evidence="3" id="KW-1185">Reference proteome</keyword>
<name>A0A248TD45_9BACI</name>
<dbReference type="EMBL" id="CP022983">
    <property type="protein sequence ID" value="ASV66030.1"/>
    <property type="molecule type" value="Genomic_DNA"/>
</dbReference>
<accession>A0A248TD45</accession>
<protein>
    <submittedName>
        <fullName evidence="2">YlmC/YmxH family sporulation protein</fullName>
    </submittedName>
</protein>
<dbReference type="KEGG" id="bko:CKF48_01015"/>
<dbReference type="InterPro" id="IPR014238">
    <property type="entry name" value="Spore_YlmC/YmxH"/>
</dbReference>
<proteinExistence type="predicted"/>
<dbReference type="PANTHER" id="PTHR40061">
    <property type="entry name" value="SPORULATION PROTEIN YLMC-RELATED"/>
    <property type="match status" value="1"/>
</dbReference>
<dbReference type="SUPFAM" id="SSF50346">
    <property type="entry name" value="PRC-barrel domain"/>
    <property type="match status" value="1"/>
</dbReference>
<gene>
    <name evidence="2" type="ORF">CKF48_01015</name>
</gene>
<dbReference type="Gene3D" id="2.30.30.240">
    <property type="entry name" value="PRC-barrel domain"/>
    <property type="match status" value="1"/>
</dbReference>
<dbReference type="Proteomes" id="UP000215137">
    <property type="component" value="Chromosome"/>
</dbReference>
<evidence type="ECO:0000259" key="1">
    <source>
        <dbReference type="Pfam" id="PF05239"/>
    </source>
</evidence>
<dbReference type="InterPro" id="IPR011033">
    <property type="entry name" value="PRC_barrel-like_sf"/>
</dbReference>
<dbReference type="AlphaFoldDB" id="A0A248TD45"/>
<dbReference type="OrthoDB" id="6024937at2"/>
<dbReference type="RefSeq" id="WP_095369605.1">
    <property type="nucleotide sequence ID" value="NZ_CP022983.1"/>
</dbReference>
<dbReference type="InterPro" id="IPR027275">
    <property type="entry name" value="PRC-brl_dom"/>
</dbReference>
<organism evidence="2 3">
    <name type="scientific">Cytobacillus kochii</name>
    <dbReference type="NCBI Taxonomy" id="859143"/>
    <lineage>
        <taxon>Bacteria</taxon>
        <taxon>Bacillati</taxon>
        <taxon>Bacillota</taxon>
        <taxon>Bacilli</taxon>
        <taxon>Bacillales</taxon>
        <taxon>Bacillaceae</taxon>
        <taxon>Cytobacillus</taxon>
    </lineage>
</organism>
<sequence>MMRISSFQMKDVINVADGKKLGFISDIDIDVATGKIDCIFISQQNKMLPFFNKLEDIVIEWGDILKIGEDVILVRFPHQYQLNEPKEEYSNR</sequence>